<evidence type="ECO:0000313" key="3">
    <source>
        <dbReference type="Proteomes" id="UP001145072"/>
    </source>
</evidence>
<dbReference type="InterPro" id="IPR001387">
    <property type="entry name" value="Cro/C1-type_HTH"/>
</dbReference>
<proteinExistence type="predicted"/>
<accession>A0A9X3WGI3</accession>
<dbReference type="SMART" id="SM00530">
    <property type="entry name" value="HTH_XRE"/>
    <property type="match status" value="1"/>
</dbReference>
<dbReference type="Proteomes" id="UP001145072">
    <property type="component" value="Unassembled WGS sequence"/>
</dbReference>
<protein>
    <submittedName>
        <fullName evidence="2">Helix-turn-helix domain-containing protein</fullName>
    </submittedName>
</protein>
<name>A0A9X3WGI3_9BACI</name>
<organism evidence="2 3">
    <name type="scientific">Aquibacillus koreensis</name>
    <dbReference type="NCBI Taxonomy" id="279446"/>
    <lineage>
        <taxon>Bacteria</taxon>
        <taxon>Bacillati</taxon>
        <taxon>Bacillota</taxon>
        <taxon>Bacilli</taxon>
        <taxon>Bacillales</taxon>
        <taxon>Bacillaceae</taxon>
        <taxon>Aquibacillus</taxon>
    </lineage>
</organism>
<feature type="domain" description="HTH cro/C1-type" evidence="1">
    <location>
        <begin position="15"/>
        <end position="69"/>
    </location>
</feature>
<keyword evidence="3" id="KW-1185">Reference proteome</keyword>
<evidence type="ECO:0000259" key="1">
    <source>
        <dbReference type="PROSITE" id="PS50943"/>
    </source>
</evidence>
<dbReference type="Pfam" id="PF01381">
    <property type="entry name" value="HTH_3"/>
    <property type="match status" value="1"/>
</dbReference>
<comment type="caution">
    <text evidence="2">The sequence shown here is derived from an EMBL/GenBank/DDBJ whole genome shotgun (WGS) entry which is preliminary data.</text>
</comment>
<dbReference type="GO" id="GO:0003677">
    <property type="term" value="F:DNA binding"/>
    <property type="evidence" value="ECO:0007669"/>
    <property type="project" value="InterPro"/>
</dbReference>
<dbReference type="InterPro" id="IPR010982">
    <property type="entry name" value="Lambda_DNA-bd_dom_sf"/>
</dbReference>
<dbReference type="SUPFAM" id="SSF47413">
    <property type="entry name" value="lambda repressor-like DNA-binding domains"/>
    <property type="match status" value="1"/>
</dbReference>
<dbReference type="PROSITE" id="PS50943">
    <property type="entry name" value="HTH_CROC1"/>
    <property type="match status" value="1"/>
</dbReference>
<dbReference type="AlphaFoldDB" id="A0A9X3WGI3"/>
<dbReference type="Gene3D" id="1.10.260.40">
    <property type="entry name" value="lambda repressor-like DNA-binding domains"/>
    <property type="match status" value="1"/>
</dbReference>
<reference evidence="2" key="1">
    <citation type="submission" date="2022-06" db="EMBL/GenBank/DDBJ databases">
        <title>Aquibacillus sp. a new bacterium isolated from soil saline samples.</title>
        <authorList>
            <person name="Galisteo C."/>
            <person name="De La Haba R."/>
            <person name="Sanchez-Porro C."/>
            <person name="Ventosa A."/>
        </authorList>
    </citation>
    <scope>NUCLEOTIDE SEQUENCE</scope>
    <source>
        <strain evidence="2">JCM 12387</strain>
    </source>
</reference>
<evidence type="ECO:0000313" key="2">
    <source>
        <dbReference type="EMBL" id="MDC3419330.1"/>
    </source>
</evidence>
<dbReference type="EMBL" id="JAMQJZ010000002">
    <property type="protein sequence ID" value="MDC3419330.1"/>
    <property type="molecule type" value="Genomic_DNA"/>
</dbReference>
<gene>
    <name evidence="2" type="ORF">NC661_03000</name>
</gene>
<dbReference type="CDD" id="cd00093">
    <property type="entry name" value="HTH_XRE"/>
    <property type="match status" value="1"/>
</dbReference>
<dbReference type="RefSeq" id="WP_259870303.1">
    <property type="nucleotide sequence ID" value="NZ_JAMQJZ010000002.1"/>
</dbReference>
<sequence length="243" mass="27881">MNNNMELKIVIGDKLQHLLKINGLKIVHLVKYSNISETTLQDYLDNVRSPTLEDLVQLAELLNTSIDYIMGTSDFILDTWDCDFLGEFIQYSSVKIKEHFEDRQNLKVPYGVNLDTVLFGLLTYSSLSRSGRSFEDLSEDEINVKKEAFTEIMSIFNSCITISNQDCFDIKELRALNRNIIDYLFGDFSFVYERVLKGLDNNPETTEGDRIQLLKAAINQNMESSQMALKLLRGLSGSEEVRY</sequence>